<reference evidence="2" key="1">
    <citation type="submission" date="2014-11" db="EMBL/GenBank/DDBJ databases">
        <authorList>
            <person name="Amaro Gonzalez C."/>
        </authorList>
    </citation>
    <scope>NUCLEOTIDE SEQUENCE</scope>
</reference>
<keyword evidence="1" id="KW-0472">Membrane</keyword>
<keyword evidence="1" id="KW-0812">Transmembrane</keyword>
<keyword evidence="1" id="KW-1133">Transmembrane helix</keyword>
<proteinExistence type="predicted"/>
<protein>
    <submittedName>
        <fullName evidence="2">Uncharacterized protein</fullName>
    </submittedName>
</protein>
<accession>A0A0E9TA46</accession>
<organism evidence="2">
    <name type="scientific">Anguilla anguilla</name>
    <name type="common">European freshwater eel</name>
    <name type="synonym">Muraena anguilla</name>
    <dbReference type="NCBI Taxonomy" id="7936"/>
    <lineage>
        <taxon>Eukaryota</taxon>
        <taxon>Metazoa</taxon>
        <taxon>Chordata</taxon>
        <taxon>Craniata</taxon>
        <taxon>Vertebrata</taxon>
        <taxon>Euteleostomi</taxon>
        <taxon>Actinopterygii</taxon>
        <taxon>Neopterygii</taxon>
        <taxon>Teleostei</taxon>
        <taxon>Anguilliformes</taxon>
        <taxon>Anguillidae</taxon>
        <taxon>Anguilla</taxon>
    </lineage>
</organism>
<name>A0A0E9TA46_ANGAN</name>
<evidence type="ECO:0000256" key="1">
    <source>
        <dbReference type="SAM" id="Phobius"/>
    </source>
</evidence>
<sequence length="37" mass="4465">MSTVKHINCLWVIYSCLLFLCLWYSTCLHFAHSHKYC</sequence>
<dbReference type="EMBL" id="GBXM01057998">
    <property type="protein sequence ID" value="JAH50579.1"/>
    <property type="molecule type" value="Transcribed_RNA"/>
</dbReference>
<reference evidence="2" key="2">
    <citation type="journal article" date="2015" name="Fish Shellfish Immunol.">
        <title>Early steps in the European eel (Anguilla anguilla)-Vibrio vulnificus interaction in the gills: Role of the RtxA13 toxin.</title>
        <authorList>
            <person name="Callol A."/>
            <person name="Pajuelo D."/>
            <person name="Ebbesson L."/>
            <person name="Teles M."/>
            <person name="MacKenzie S."/>
            <person name="Amaro C."/>
        </authorList>
    </citation>
    <scope>NUCLEOTIDE SEQUENCE</scope>
</reference>
<dbReference type="AlphaFoldDB" id="A0A0E9TA46"/>
<dbReference type="PROSITE" id="PS51257">
    <property type="entry name" value="PROKAR_LIPOPROTEIN"/>
    <property type="match status" value="1"/>
</dbReference>
<evidence type="ECO:0000313" key="2">
    <source>
        <dbReference type="EMBL" id="JAH50579.1"/>
    </source>
</evidence>
<feature type="transmembrane region" description="Helical" evidence="1">
    <location>
        <begin position="12"/>
        <end position="31"/>
    </location>
</feature>